<dbReference type="SUPFAM" id="SSF54416">
    <property type="entry name" value="Amine oxidase N-terminal region"/>
    <property type="match status" value="2"/>
</dbReference>
<name>W4LVW2_9BACT</name>
<keyword evidence="2 6" id="KW-0479">Metal-binding</keyword>
<comment type="cofactor">
    <cofactor evidence="6">
        <name>Cu cation</name>
        <dbReference type="ChEBI" id="CHEBI:23378"/>
    </cofactor>
    <text evidence="6">Contains 1 topaquinone per subunit.</text>
</comment>
<evidence type="ECO:0000256" key="2">
    <source>
        <dbReference type="ARBA" id="ARBA00022723"/>
    </source>
</evidence>
<evidence type="ECO:0000259" key="8">
    <source>
        <dbReference type="Pfam" id="PF01179"/>
    </source>
</evidence>
<evidence type="ECO:0000313" key="11">
    <source>
        <dbReference type="EMBL" id="ETX01517.1"/>
    </source>
</evidence>
<dbReference type="AlphaFoldDB" id="W4LVW2"/>
<dbReference type="Gene3D" id="2.70.98.20">
    <property type="entry name" value="Copper amine oxidase, catalytic domain"/>
    <property type="match status" value="1"/>
</dbReference>
<comment type="similarity">
    <text evidence="1 6">Belongs to the copper/topaquinone oxidase family.</text>
</comment>
<evidence type="ECO:0000259" key="9">
    <source>
        <dbReference type="Pfam" id="PF02728"/>
    </source>
</evidence>
<organism evidence="11 12">
    <name type="scientific">Candidatus Entotheonella gemina</name>
    <dbReference type="NCBI Taxonomy" id="1429439"/>
    <lineage>
        <taxon>Bacteria</taxon>
        <taxon>Pseudomonadati</taxon>
        <taxon>Nitrospinota/Tectimicrobiota group</taxon>
        <taxon>Candidatus Tectimicrobiota</taxon>
        <taxon>Candidatus Entotheonellia</taxon>
        <taxon>Candidatus Entotheonellales</taxon>
        <taxon>Candidatus Entotheonellaceae</taxon>
        <taxon>Candidatus Entotheonella</taxon>
    </lineage>
</organism>
<dbReference type="GO" id="GO:0048038">
    <property type="term" value="F:quinone binding"/>
    <property type="evidence" value="ECO:0007669"/>
    <property type="project" value="InterPro"/>
</dbReference>
<dbReference type="Gene3D" id="3.10.450.40">
    <property type="match status" value="2"/>
</dbReference>
<dbReference type="InterPro" id="IPR015802">
    <property type="entry name" value="Cu_amine_oxidase_N3"/>
</dbReference>
<dbReference type="HOGENOM" id="CLU_011500_6_1_7"/>
<dbReference type="Pfam" id="PF01179">
    <property type="entry name" value="Cu_amine_oxid"/>
    <property type="match status" value="1"/>
</dbReference>
<feature type="non-terminal residue" evidence="11">
    <location>
        <position position="361"/>
    </location>
</feature>
<dbReference type="InterPro" id="IPR015798">
    <property type="entry name" value="Cu_amine_oxidase_C"/>
</dbReference>
<comment type="PTM">
    <text evidence="6">Topaquinone (TPQ) is generated by copper-dependent autoxidation of a specific tyrosyl residue.</text>
</comment>
<dbReference type="EMBL" id="AZHX01001613">
    <property type="protein sequence ID" value="ETX01517.1"/>
    <property type="molecule type" value="Genomic_DNA"/>
</dbReference>
<feature type="domain" description="AGAO-like N2" evidence="10">
    <location>
        <begin position="30"/>
        <end position="99"/>
    </location>
</feature>
<dbReference type="InterPro" id="IPR000269">
    <property type="entry name" value="Cu_amine_oxidase"/>
</dbReference>
<dbReference type="SUPFAM" id="SSF49998">
    <property type="entry name" value="Amine oxidase catalytic domain"/>
    <property type="match status" value="1"/>
</dbReference>
<keyword evidence="5 6" id="KW-0186">Copper</keyword>
<evidence type="ECO:0000313" key="12">
    <source>
        <dbReference type="Proteomes" id="UP000019140"/>
    </source>
</evidence>
<feature type="domain" description="Copper amine oxidase N3-terminal" evidence="9">
    <location>
        <begin position="111"/>
        <end position="210"/>
    </location>
</feature>
<accession>W4LVW2</accession>
<dbReference type="Pfam" id="PF02728">
    <property type="entry name" value="Cu_amine_oxidN3"/>
    <property type="match status" value="1"/>
</dbReference>
<keyword evidence="12" id="KW-1185">Reference proteome</keyword>
<proteinExistence type="inferred from homology"/>
<protein>
    <recommendedName>
        <fullName evidence="6">Amine oxidase</fullName>
        <ecNumber evidence="6">1.4.3.-</ecNumber>
    </recommendedName>
</protein>
<evidence type="ECO:0000256" key="5">
    <source>
        <dbReference type="ARBA" id="ARBA00023008"/>
    </source>
</evidence>
<evidence type="ECO:0000259" key="10">
    <source>
        <dbReference type="Pfam" id="PF21994"/>
    </source>
</evidence>
<dbReference type="InterPro" id="IPR036460">
    <property type="entry name" value="Cu_amine_oxidase_C_sf"/>
</dbReference>
<feature type="region of interest" description="Disordered" evidence="7">
    <location>
        <begin position="1"/>
        <end position="22"/>
    </location>
</feature>
<feature type="domain" description="Copper amine oxidase catalytic" evidence="8">
    <location>
        <begin position="232"/>
        <end position="359"/>
    </location>
</feature>
<dbReference type="PANTHER" id="PTHR10638">
    <property type="entry name" value="COPPER AMINE OXIDASE"/>
    <property type="match status" value="1"/>
</dbReference>
<dbReference type="EC" id="1.4.3.-" evidence="6"/>
<evidence type="ECO:0000256" key="4">
    <source>
        <dbReference type="ARBA" id="ARBA00023002"/>
    </source>
</evidence>
<dbReference type="InterPro" id="IPR016182">
    <property type="entry name" value="Cu_amine_oxidase_N-reg"/>
</dbReference>
<evidence type="ECO:0000256" key="7">
    <source>
        <dbReference type="SAM" id="MobiDB-lite"/>
    </source>
</evidence>
<reference evidence="11 12" key="1">
    <citation type="journal article" date="2014" name="Nature">
        <title>An environmental bacterial taxon with a large and distinct metabolic repertoire.</title>
        <authorList>
            <person name="Wilson M.C."/>
            <person name="Mori T."/>
            <person name="Ruckert C."/>
            <person name="Uria A.R."/>
            <person name="Helf M.J."/>
            <person name="Takada K."/>
            <person name="Gernert C."/>
            <person name="Steffens U.A."/>
            <person name="Heycke N."/>
            <person name="Schmitt S."/>
            <person name="Rinke C."/>
            <person name="Helfrich E.J."/>
            <person name="Brachmann A.O."/>
            <person name="Gurgui C."/>
            <person name="Wakimoto T."/>
            <person name="Kracht M."/>
            <person name="Crusemann M."/>
            <person name="Hentschel U."/>
            <person name="Abe I."/>
            <person name="Matsunaga S."/>
            <person name="Kalinowski J."/>
            <person name="Takeyama H."/>
            <person name="Piel J."/>
        </authorList>
    </citation>
    <scope>NUCLEOTIDE SEQUENCE [LARGE SCALE GENOMIC DNA]</scope>
    <source>
        <strain evidence="12">TSY2</strain>
    </source>
</reference>
<sequence length="361" mass="40288">MSQQVQFAPSAANGPDVRHPLDPLSAADKEAAVAIVRAHPEFPSQARFVSIDLREPDKQAVQGYQAGDAIEREAAIVLLDNTLGYTYDITVSLDRRTVTQFRHVPGAQSAIVLDEFFACEQTVKAHPEVQAALRKRGITNLDLVTVDPWSAGNYGEDIEQSRRLSRALLWTRLEEGDNNYAHPIDGLLVVVDLSKMEVIRVEDHDVIPVPREMGNYAATYVDSFRSDVKPLDIVQPEGVSFEVNGWEVKWQKWRFRVGFTHREGLVLYDVKYQDQGTWRPIFYRASVAEMTVPYGDPSVTQARKNAFDIGEYGVGTLANSLALGCDCLGDIYYFDAHLAMGSGEVIPVKNAICLHEEDFSI</sequence>
<keyword evidence="4 6" id="KW-0560">Oxidoreductase</keyword>
<dbReference type="InterPro" id="IPR054157">
    <property type="entry name" value="AGAO-like_N2"/>
</dbReference>
<evidence type="ECO:0000256" key="6">
    <source>
        <dbReference type="RuleBase" id="RU000672"/>
    </source>
</evidence>
<dbReference type="Pfam" id="PF21994">
    <property type="entry name" value="AGAO-like_N2"/>
    <property type="match status" value="1"/>
</dbReference>
<evidence type="ECO:0000256" key="3">
    <source>
        <dbReference type="ARBA" id="ARBA00022772"/>
    </source>
</evidence>
<dbReference type="GO" id="GO:0008131">
    <property type="term" value="F:primary methylamine oxidase activity"/>
    <property type="evidence" value="ECO:0007669"/>
    <property type="project" value="InterPro"/>
</dbReference>
<comment type="caution">
    <text evidence="11">The sequence shown here is derived from an EMBL/GenBank/DDBJ whole genome shotgun (WGS) entry which is preliminary data.</text>
</comment>
<keyword evidence="3 6" id="KW-0801">TPQ</keyword>
<gene>
    <name evidence="11" type="ORF">ETSY2_37110</name>
</gene>
<dbReference type="GO" id="GO:0009308">
    <property type="term" value="P:amine metabolic process"/>
    <property type="evidence" value="ECO:0007669"/>
    <property type="project" value="UniProtKB-UniRule"/>
</dbReference>
<dbReference type="Proteomes" id="UP000019140">
    <property type="component" value="Unassembled WGS sequence"/>
</dbReference>
<dbReference type="GO" id="GO:0005507">
    <property type="term" value="F:copper ion binding"/>
    <property type="evidence" value="ECO:0007669"/>
    <property type="project" value="InterPro"/>
</dbReference>
<evidence type="ECO:0000256" key="1">
    <source>
        <dbReference type="ARBA" id="ARBA00007983"/>
    </source>
</evidence>